<gene>
    <name evidence="9" type="primary">LOC102809838</name>
</gene>
<protein>
    <submittedName>
        <fullName evidence="9">Protein FAM166B-like</fullName>
    </submittedName>
</protein>
<proteinExistence type="inferred from homology"/>
<keyword evidence="3" id="KW-0206">Cytoskeleton</keyword>
<dbReference type="InterPro" id="IPR018902">
    <property type="entry name" value="CMI2A-C-like_dom"/>
</dbReference>
<keyword evidence="8" id="KW-1185">Reference proteome</keyword>
<dbReference type="Pfam" id="PF10629">
    <property type="entry name" value="CMI2B-like"/>
    <property type="match status" value="1"/>
</dbReference>
<evidence type="ECO:0000256" key="5">
    <source>
        <dbReference type="ARBA" id="ARBA00035661"/>
    </source>
</evidence>
<sequence>MAQGKSILMTPDPYHTPGYCGFCPQFKYQIGETFGKTTSQLLTNPHVASSPRPVLAETSPRPGVEGVPDRRAEFLRTRTQSWGDQKLIGEMVPGYTGK</sequence>
<comment type="subcellular location">
    <subcellularLocation>
        <location evidence="1">Cytoplasm</location>
        <location evidence="1">Cytoskeleton</location>
        <location evidence="1">Cilium axoneme</location>
    </subcellularLocation>
</comment>
<evidence type="ECO:0000256" key="4">
    <source>
        <dbReference type="ARBA" id="ARBA00023273"/>
    </source>
</evidence>
<dbReference type="PANTHER" id="PTHR22146">
    <property type="entry name" value="CAT EYE SYNDROME CRITICAL REGION PROTEIN 6"/>
    <property type="match status" value="1"/>
</dbReference>
<accession>A0ABM0MEI2</accession>
<evidence type="ECO:0000313" key="8">
    <source>
        <dbReference type="Proteomes" id="UP000694865"/>
    </source>
</evidence>
<comment type="similarity">
    <text evidence="5">Belongs to the CIMIP2 family.</text>
</comment>
<dbReference type="GeneID" id="102809838"/>
<dbReference type="Proteomes" id="UP000694865">
    <property type="component" value="Unplaced"/>
</dbReference>
<evidence type="ECO:0000256" key="6">
    <source>
        <dbReference type="SAM" id="MobiDB-lite"/>
    </source>
</evidence>
<keyword evidence="4" id="KW-0966">Cell projection</keyword>
<evidence type="ECO:0000256" key="2">
    <source>
        <dbReference type="ARBA" id="ARBA00022490"/>
    </source>
</evidence>
<dbReference type="PANTHER" id="PTHR22146:SF8">
    <property type="entry name" value="PROTEIN FAM166B"/>
    <property type="match status" value="1"/>
</dbReference>
<evidence type="ECO:0000256" key="1">
    <source>
        <dbReference type="ARBA" id="ARBA00004430"/>
    </source>
</evidence>
<evidence type="ECO:0000313" key="9">
    <source>
        <dbReference type="RefSeq" id="XP_006818423.1"/>
    </source>
</evidence>
<name>A0ABM0MEI2_SACKO</name>
<feature type="domain" description="Ciliary microtubule inner protein 2A-C-like" evidence="7">
    <location>
        <begin position="12"/>
        <end position="44"/>
    </location>
</feature>
<feature type="region of interest" description="Disordered" evidence="6">
    <location>
        <begin position="43"/>
        <end position="67"/>
    </location>
</feature>
<keyword evidence="2" id="KW-0963">Cytoplasm</keyword>
<reference evidence="9" key="1">
    <citation type="submission" date="2025-08" db="UniProtKB">
        <authorList>
            <consortium name="RefSeq"/>
        </authorList>
    </citation>
    <scope>IDENTIFICATION</scope>
    <source>
        <tissue evidence="9">Testes</tissue>
    </source>
</reference>
<organism evidence="8 9">
    <name type="scientific">Saccoglossus kowalevskii</name>
    <name type="common">Acorn worm</name>
    <dbReference type="NCBI Taxonomy" id="10224"/>
    <lineage>
        <taxon>Eukaryota</taxon>
        <taxon>Metazoa</taxon>
        <taxon>Hemichordata</taxon>
        <taxon>Enteropneusta</taxon>
        <taxon>Harrimaniidae</taxon>
        <taxon>Saccoglossus</taxon>
    </lineage>
</organism>
<dbReference type="RefSeq" id="XP_006818423.1">
    <property type="nucleotide sequence ID" value="XM_006818360.1"/>
</dbReference>
<evidence type="ECO:0000256" key="3">
    <source>
        <dbReference type="ARBA" id="ARBA00023212"/>
    </source>
</evidence>
<evidence type="ECO:0000259" key="7">
    <source>
        <dbReference type="Pfam" id="PF10629"/>
    </source>
</evidence>